<evidence type="ECO:0000256" key="1">
    <source>
        <dbReference type="ARBA" id="ARBA00022670"/>
    </source>
</evidence>
<protein>
    <recommendedName>
        <fullName evidence="4">Peptidase S8/S53 domain-containing protein</fullName>
    </recommendedName>
</protein>
<dbReference type="InterPro" id="IPR036852">
    <property type="entry name" value="Peptidase_S8/S53_dom_sf"/>
</dbReference>
<dbReference type="SUPFAM" id="SSF52743">
    <property type="entry name" value="Subtilisin-like"/>
    <property type="match status" value="1"/>
</dbReference>
<reference evidence="5 6" key="1">
    <citation type="submission" date="2014-01" db="EMBL/GenBank/DDBJ databases">
        <title>Roseivivax halodurans JCM 10272 Genome Sequencing.</title>
        <authorList>
            <person name="Lai Q."/>
            <person name="Li G."/>
            <person name="Shao Z."/>
        </authorList>
    </citation>
    <scope>NUCLEOTIDE SEQUENCE [LARGE SCALE GENOMIC DNA]</scope>
    <source>
        <strain evidence="5 6">JCM 10272</strain>
    </source>
</reference>
<evidence type="ECO:0000256" key="2">
    <source>
        <dbReference type="ARBA" id="ARBA00022801"/>
    </source>
</evidence>
<dbReference type="OrthoDB" id="8010691at2"/>
<keyword evidence="2" id="KW-0378">Hydrolase</keyword>
<dbReference type="Gene3D" id="3.40.50.200">
    <property type="entry name" value="Peptidase S8/S53 domain"/>
    <property type="match status" value="1"/>
</dbReference>
<dbReference type="GO" id="GO:0006508">
    <property type="term" value="P:proteolysis"/>
    <property type="evidence" value="ECO:0007669"/>
    <property type="project" value="UniProtKB-KW"/>
</dbReference>
<dbReference type="PRINTS" id="PR00723">
    <property type="entry name" value="SUBTILISIN"/>
</dbReference>
<name>X7EJH8_9RHOB</name>
<evidence type="ECO:0000313" key="6">
    <source>
        <dbReference type="Proteomes" id="UP000022447"/>
    </source>
</evidence>
<dbReference type="Gene3D" id="2.60.120.1290">
    <property type="match status" value="1"/>
</dbReference>
<organism evidence="5 6">
    <name type="scientific">Roseivivax halodurans JCM 10272</name>
    <dbReference type="NCBI Taxonomy" id="1449350"/>
    <lineage>
        <taxon>Bacteria</taxon>
        <taxon>Pseudomonadati</taxon>
        <taxon>Pseudomonadota</taxon>
        <taxon>Alphaproteobacteria</taxon>
        <taxon>Rhodobacterales</taxon>
        <taxon>Roseobacteraceae</taxon>
        <taxon>Roseivivax</taxon>
    </lineage>
</organism>
<dbReference type="InterPro" id="IPR000209">
    <property type="entry name" value="Peptidase_S8/S53_dom"/>
</dbReference>
<dbReference type="eggNOG" id="COG1404">
    <property type="taxonomic scope" value="Bacteria"/>
</dbReference>
<evidence type="ECO:0000313" key="5">
    <source>
        <dbReference type="EMBL" id="ETX16264.1"/>
    </source>
</evidence>
<dbReference type="STRING" id="1449350.OCH239_08765"/>
<evidence type="ECO:0000256" key="3">
    <source>
        <dbReference type="ARBA" id="ARBA00022825"/>
    </source>
</evidence>
<evidence type="ECO:0000259" key="4">
    <source>
        <dbReference type="Pfam" id="PF00082"/>
    </source>
</evidence>
<dbReference type="Pfam" id="PF00082">
    <property type="entry name" value="Peptidase_S8"/>
    <property type="match status" value="1"/>
</dbReference>
<dbReference type="Proteomes" id="UP000022447">
    <property type="component" value="Unassembled WGS sequence"/>
</dbReference>
<dbReference type="RefSeq" id="WP_051489234.1">
    <property type="nucleotide sequence ID" value="NZ_JALZ01000002.1"/>
</dbReference>
<dbReference type="GO" id="GO:0004252">
    <property type="term" value="F:serine-type endopeptidase activity"/>
    <property type="evidence" value="ECO:0007669"/>
    <property type="project" value="InterPro"/>
</dbReference>
<dbReference type="InterPro" id="IPR015500">
    <property type="entry name" value="Peptidase_S8_subtilisin-rel"/>
</dbReference>
<dbReference type="AlphaFoldDB" id="X7EJH8"/>
<dbReference type="EMBL" id="JALZ01000002">
    <property type="protein sequence ID" value="ETX16264.1"/>
    <property type="molecule type" value="Genomic_DNA"/>
</dbReference>
<keyword evidence="1" id="KW-0645">Protease</keyword>
<sequence>MTLTWTAPEPAEVLDGYLDWARLLHVRRDALAPRDRTDRNWYEPIFVRLRHGDAASRARLQDLVDDPAQPFVMDPFEAARLAARRAEEAPWTELPDEYMLYRRAGTPGDAEGELWVLLDVGARVDLDPDERPEAPGQDATAQALPSSGPIVAIIDDGIAMLNRRFRRGDRTRFHAVWLQSDERARGTEGGARRARIGEVLTAADIDAALAQGPALDEAAWYRRLNGRVLGPGAHRSTEFGSSHGTHVLDLAAGADPEDAGDPARDWPLLAVQLPPEAIEDTSGTRFESYMVQALRWILGQAREIGTDRPVIVNVSLGMSAGPKDGTRFAEYQMAREAEAWTAATGQNVRIVYSFGNNQRSRQVARMVWAADDTREIEEREIVWRAQPSDLTASYMEICLPPGIASGEIEVALTAPGRDHDFAPVPEGARRTLLREGAAIARLYHLPALALDETTVQRARYVLALAPTEGLKPREPAAPPGGWRVALRYRGTAALEVHLQIQRGESLPGYRPRGRQSYFDDPRAYGWDDETRDWSRPHPDGALAREGSHSAIVTARPDCVLSAGAARVSPEAPQAAPARYTAEGAAWSVTGPTLSALAEEGVALQGVIAAATLSEGARQLSGTSAAAGRITRALAMAGGARDMPALEAAGIAILSGDDASRLGSGCVDPGAGARRRRE</sequence>
<keyword evidence="6" id="KW-1185">Reference proteome</keyword>
<gene>
    <name evidence="5" type="ORF">OCH239_08765</name>
</gene>
<proteinExistence type="predicted"/>
<keyword evidence="3" id="KW-0720">Serine protease</keyword>
<accession>X7EJH8</accession>
<comment type="caution">
    <text evidence="5">The sequence shown here is derived from an EMBL/GenBank/DDBJ whole genome shotgun (WGS) entry which is preliminary data.</text>
</comment>
<feature type="domain" description="Peptidase S8/S53" evidence="4">
    <location>
        <begin position="147"/>
        <end position="361"/>
    </location>
</feature>